<gene>
    <name evidence="7" type="ORF">FHS81_001899</name>
</gene>
<evidence type="ECO:0000256" key="2">
    <source>
        <dbReference type="ARBA" id="ARBA00022448"/>
    </source>
</evidence>
<evidence type="ECO:0008006" key="9">
    <source>
        <dbReference type="Google" id="ProtNLM"/>
    </source>
</evidence>
<name>A0A7W6EH14_9HYPH</name>
<evidence type="ECO:0000256" key="6">
    <source>
        <dbReference type="ARBA" id="ARBA00023136"/>
    </source>
</evidence>
<dbReference type="Pfam" id="PF04800">
    <property type="entry name" value="NDUS4"/>
    <property type="match status" value="1"/>
</dbReference>
<evidence type="ECO:0000256" key="1">
    <source>
        <dbReference type="ARBA" id="ARBA00004370"/>
    </source>
</evidence>
<dbReference type="AlphaFoldDB" id="A0A7W6EH14"/>
<keyword evidence="6" id="KW-0472">Membrane</keyword>
<dbReference type="RefSeq" id="WP_183752308.1">
    <property type="nucleotide sequence ID" value="NZ_JACICC010000004.1"/>
</dbReference>
<dbReference type="Proteomes" id="UP000537592">
    <property type="component" value="Unassembled WGS sequence"/>
</dbReference>
<organism evidence="7 8">
    <name type="scientific">Pseudochelatococcus contaminans</name>
    <dbReference type="NCBI Taxonomy" id="1538103"/>
    <lineage>
        <taxon>Bacteria</taxon>
        <taxon>Pseudomonadati</taxon>
        <taxon>Pseudomonadota</taxon>
        <taxon>Alphaproteobacteria</taxon>
        <taxon>Hyphomicrobiales</taxon>
        <taxon>Chelatococcaceae</taxon>
        <taxon>Pseudochelatococcus</taxon>
    </lineage>
</organism>
<comment type="caution">
    <text evidence="7">The sequence shown here is derived from an EMBL/GenBank/DDBJ whole genome shotgun (WGS) entry which is preliminary data.</text>
</comment>
<dbReference type="GO" id="GO:0016020">
    <property type="term" value="C:membrane"/>
    <property type="evidence" value="ECO:0007669"/>
    <property type="project" value="UniProtKB-SubCell"/>
</dbReference>
<dbReference type="InterPro" id="IPR038532">
    <property type="entry name" value="NDUFS4-like_sf"/>
</dbReference>
<evidence type="ECO:0000256" key="4">
    <source>
        <dbReference type="ARBA" id="ARBA00022946"/>
    </source>
</evidence>
<evidence type="ECO:0000313" key="7">
    <source>
        <dbReference type="EMBL" id="MBB3809811.1"/>
    </source>
</evidence>
<accession>A0A7W6EH14</accession>
<keyword evidence="4" id="KW-0809">Transit peptide</keyword>
<protein>
    <recommendedName>
        <fullName evidence="9">NADH dehydrogenase [ubiquinone] iron-sulfur protein 4, mitochondrial</fullName>
    </recommendedName>
</protein>
<dbReference type="Gene3D" id="3.30.160.190">
    <property type="entry name" value="atu1810 like domain"/>
    <property type="match status" value="1"/>
</dbReference>
<sequence length="102" mass="11889">MVAIARIYKPARNAMQSGTAPRRWLLKFESASARQIDPLMGWTSSADTRQQLRLWFDTCEEAIEYATREGIPFRVEEPHKATRRLIAYSDNFKFNRVGAWTH</sequence>
<keyword evidence="2" id="KW-0813">Transport</keyword>
<dbReference type="EMBL" id="JACICC010000004">
    <property type="protein sequence ID" value="MBB3809811.1"/>
    <property type="molecule type" value="Genomic_DNA"/>
</dbReference>
<keyword evidence="8" id="KW-1185">Reference proteome</keyword>
<dbReference type="PANTHER" id="PTHR12219">
    <property type="entry name" value="NADH-UBIQUINONE OXIDOREDUCTASE"/>
    <property type="match status" value="1"/>
</dbReference>
<evidence type="ECO:0000256" key="3">
    <source>
        <dbReference type="ARBA" id="ARBA00022660"/>
    </source>
</evidence>
<reference evidence="7 8" key="1">
    <citation type="submission" date="2020-08" db="EMBL/GenBank/DDBJ databases">
        <title>Genomic Encyclopedia of Type Strains, Phase IV (KMG-IV): sequencing the most valuable type-strain genomes for metagenomic binning, comparative biology and taxonomic classification.</title>
        <authorList>
            <person name="Goeker M."/>
        </authorList>
    </citation>
    <scope>NUCLEOTIDE SEQUENCE [LARGE SCALE GENOMIC DNA]</scope>
    <source>
        <strain evidence="7 8">DSM 28760</strain>
    </source>
</reference>
<evidence type="ECO:0000256" key="5">
    <source>
        <dbReference type="ARBA" id="ARBA00022982"/>
    </source>
</evidence>
<evidence type="ECO:0000313" key="8">
    <source>
        <dbReference type="Proteomes" id="UP000537592"/>
    </source>
</evidence>
<dbReference type="GO" id="GO:0022900">
    <property type="term" value="P:electron transport chain"/>
    <property type="evidence" value="ECO:0007669"/>
    <property type="project" value="InterPro"/>
</dbReference>
<dbReference type="InterPro" id="IPR006885">
    <property type="entry name" value="NADH_UbQ_FeS_4_mit-like"/>
</dbReference>
<dbReference type="PANTHER" id="PTHR12219:SF8">
    <property type="entry name" value="NADH DEHYDROGENASE [UBIQUINONE] IRON-SULFUR PROTEIN 4, MITOCHONDRIAL"/>
    <property type="match status" value="1"/>
</dbReference>
<comment type="subcellular location">
    <subcellularLocation>
        <location evidence="1">Membrane</location>
    </subcellularLocation>
</comment>
<keyword evidence="5" id="KW-0249">Electron transport</keyword>
<proteinExistence type="predicted"/>
<keyword evidence="3" id="KW-0679">Respiratory chain</keyword>